<feature type="signal peptide" evidence="1">
    <location>
        <begin position="1"/>
        <end position="20"/>
    </location>
</feature>
<protein>
    <recommendedName>
        <fullName evidence="3">Lipoprotein</fullName>
    </recommendedName>
</protein>
<organism evidence="2">
    <name type="scientific">Escherichia coli</name>
    <dbReference type="NCBI Taxonomy" id="562"/>
    <lineage>
        <taxon>Bacteria</taxon>
        <taxon>Pseudomonadati</taxon>
        <taxon>Pseudomonadota</taxon>
        <taxon>Gammaproteobacteria</taxon>
        <taxon>Enterobacterales</taxon>
        <taxon>Enterobacteriaceae</taxon>
        <taxon>Escherichia</taxon>
    </lineage>
</organism>
<reference evidence="2" key="1">
    <citation type="submission" date="2018-10" db="EMBL/GenBank/DDBJ databases">
        <authorList>
            <consortium name="NARMS: The National Antimicrobial Resistance Monitoring System"/>
        </authorList>
    </citation>
    <scope>NUCLEOTIDE SEQUENCE [LARGE SCALE GENOMIC DNA]</scope>
    <source>
        <strain evidence="2">CVM N17EC0388</strain>
    </source>
</reference>
<dbReference type="AlphaFoldDB" id="A0A3L0W363"/>
<dbReference type="PROSITE" id="PS51257">
    <property type="entry name" value="PROKAR_LIPOPROTEIN"/>
    <property type="match status" value="1"/>
</dbReference>
<evidence type="ECO:0000256" key="1">
    <source>
        <dbReference type="SAM" id="SignalP"/>
    </source>
</evidence>
<feature type="chain" id="PRO_5018035126" description="Lipoprotein" evidence="1">
    <location>
        <begin position="21"/>
        <end position="214"/>
    </location>
</feature>
<evidence type="ECO:0008006" key="3">
    <source>
        <dbReference type="Google" id="ProtNLM"/>
    </source>
</evidence>
<comment type="caution">
    <text evidence="2">The sequence shown here is derived from an EMBL/GenBank/DDBJ whole genome shotgun (WGS) entry which is preliminary data.</text>
</comment>
<dbReference type="EMBL" id="RNRV01000044">
    <property type="protein sequence ID" value="MHO06492.1"/>
    <property type="molecule type" value="Genomic_DNA"/>
</dbReference>
<name>A0A3L0W363_ECOLX</name>
<accession>A0A3L0W363</accession>
<gene>
    <name evidence="2" type="ORF">D9F05_19385</name>
</gene>
<keyword evidence="1" id="KW-0732">Signal</keyword>
<proteinExistence type="predicted"/>
<sequence length="214" mass="23734">MKIHSSVLLLPFLLAGCAATDMQGAFNSLNRLGKTTGSSQSEMAPITASVGNSILRTPLHNALRQNLSADGRALEWPKVVINNLQIPADQMTLTRSLKLKASDCIQFDAVLWHDAKRSERFDKVSLCASELPKQSNNFVLTWKSFSISGDTTGQVRGEGPVPPYSKLPSDPVMEQWLMNQFGLYYVGSLLTLVGYDPNFTVDDRRFWIRNLATQ</sequence>
<evidence type="ECO:0000313" key="2">
    <source>
        <dbReference type="EMBL" id="MHO06492.1"/>
    </source>
</evidence>